<evidence type="ECO:0000256" key="10">
    <source>
        <dbReference type="ARBA" id="ARBA00022853"/>
    </source>
</evidence>
<dbReference type="PROSITE" id="PS50089">
    <property type="entry name" value="ZF_RING_2"/>
    <property type="match status" value="1"/>
</dbReference>
<dbReference type="GO" id="GO:0006325">
    <property type="term" value="P:chromatin organization"/>
    <property type="evidence" value="ECO:0007669"/>
    <property type="project" value="UniProtKB-KW"/>
</dbReference>
<evidence type="ECO:0000313" key="18">
    <source>
        <dbReference type="EMBL" id="GMM50067.1"/>
    </source>
</evidence>
<feature type="coiled-coil region" evidence="15">
    <location>
        <begin position="240"/>
        <end position="274"/>
    </location>
</feature>
<keyword evidence="9 14" id="KW-0862">Zinc</keyword>
<dbReference type="PANTHER" id="PTHR23163:SF0">
    <property type="entry name" value="E3 UBIQUITIN-PROTEIN LIGASE BRE1"/>
    <property type="match status" value="1"/>
</dbReference>
<dbReference type="GO" id="GO:0005634">
    <property type="term" value="C:nucleus"/>
    <property type="evidence" value="ECO:0007669"/>
    <property type="project" value="UniProtKB-SubCell"/>
</dbReference>
<evidence type="ECO:0000256" key="13">
    <source>
        <dbReference type="PROSITE-ProRule" id="PRU00175"/>
    </source>
</evidence>
<feature type="region of interest" description="Disordered" evidence="16">
    <location>
        <begin position="90"/>
        <end position="138"/>
    </location>
</feature>
<keyword evidence="12 14" id="KW-0539">Nucleus</keyword>
<evidence type="ECO:0000256" key="2">
    <source>
        <dbReference type="ARBA" id="ARBA00004123"/>
    </source>
</evidence>
<dbReference type="InterPro" id="IPR017907">
    <property type="entry name" value="Znf_RING_CS"/>
</dbReference>
<feature type="compositionally biased region" description="Polar residues" evidence="16">
    <location>
        <begin position="90"/>
        <end position="106"/>
    </location>
</feature>
<gene>
    <name evidence="18" type="ORF">DASB73_010250</name>
</gene>
<keyword evidence="11 14" id="KW-0175">Coiled coil</keyword>
<feature type="coiled-coil region" evidence="15">
    <location>
        <begin position="141"/>
        <end position="182"/>
    </location>
</feature>
<feature type="coiled-coil region" evidence="15">
    <location>
        <begin position="34"/>
        <end position="61"/>
    </location>
</feature>
<dbReference type="SUPFAM" id="SSF57850">
    <property type="entry name" value="RING/U-box"/>
    <property type="match status" value="1"/>
</dbReference>
<evidence type="ECO:0000256" key="6">
    <source>
        <dbReference type="ARBA" id="ARBA00022723"/>
    </source>
</evidence>
<evidence type="ECO:0000256" key="12">
    <source>
        <dbReference type="ARBA" id="ARBA00023242"/>
    </source>
</evidence>
<dbReference type="GO" id="GO:0008270">
    <property type="term" value="F:zinc ion binding"/>
    <property type="evidence" value="ECO:0007669"/>
    <property type="project" value="UniProtKB-KW"/>
</dbReference>
<dbReference type="Gene3D" id="3.30.40.10">
    <property type="entry name" value="Zinc/RING finger domain, C3HC4 (zinc finger)"/>
    <property type="match status" value="1"/>
</dbReference>
<evidence type="ECO:0000256" key="16">
    <source>
        <dbReference type="SAM" id="MobiDB-lite"/>
    </source>
</evidence>
<dbReference type="EC" id="2.3.2.27" evidence="14"/>
<dbReference type="GO" id="GO:0016567">
    <property type="term" value="P:protein ubiquitination"/>
    <property type="evidence" value="ECO:0007669"/>
    <property type="project" value="UniProtKB-UniRule"/>
</dbReference>
<dbReference type="SUPFAM" id="SSF90257">
    <property type="entry name" value="Myosin rod fragments"/>
    <property type="match status" value="1"/>
</dbReference>
<feature type="compositionally biased region" description="Basic and acidic residues" evidence="16">
    <location>
        <begin position="126"/>
        <end position="138"/>
    </location>
</feature>
<keyword evidence="6 14" id="KW-0479">Metal-binding</keyword>
<dbReference type="SMART" id="SM00184">
    <property type="entry name" value="RING"/>
    <property type="match status" value="1"/>
</dbReference>
<dbReference type="Pfam" id="PF08647">
    <property type="entry name" value="BRE1"/>
    <property type="match status" value="1"/>
</dbReference>
<dbReference type="InterPro" id="IPR013956">
    <property type="entry name" value="E3_ubiquit_lig_Bre1"/>
</dbReference>
<dbReference type="EMBL" id="BTGC01000003">
    <property type="protein sequence ID" value="GMM50067.1"/>
    <property type="molecule type" value="Genomic_DNA"/>
</dbReference>
<evidence type="ECO:0000256" key="1">
    <source>
        <dbReference type="ARBA" id="ARBA00000900"/>
    </source>
</evidence>
<keyword evidence="7 13" id="KW-0863">Zinc-finger</keyword>
<dbReference type="AlphaFoldDB" id="A0AAV5RG54"/>
<keyword evidence="5 14" id="KW-0808">Transferase</keyword>
<comment type="pathway">
    <text evidence="3 14">Protein modification; protein ubiquitination.</text>
</comment>
<keyword evidence="8 14" id="KW-0833">Ubl conjugation pathway</keyword>
<evidence type="ECO:0000256" key="5">
    <source>
        <dbReference type="ARBA" id="ARBA00022679"/>
    </source>
</evidence>
<feature type="domain" description="RING-type" evidence="17">
    <location>
        <begin position="532"/>
        <end position="571"/>
    </location>
</feature>
<evidence type="ECO:0000256" key="8">
    <source>
        <dbReference type="ARBA" id="ARBA00022786"/>
    </source>
</evidence>
<dbReference type="Pfam" id="PF13920">
    <property type="entry name" value="zf-C3HC4_3"/>
    <property type="match status" value="1"/>
</dbReference>
<dbReference type="GO" id="GO:0033503">
    <property type="term" value="C:HULC complex"/>
    <property type="evidence" value="ECO:0007669"/>
    <property type="project" value="TreeGrafter"/>
</dbReference>
<evidence type="ECO:0000256" key="14">
    <source>
        <dbReference type="RuleBase" id="RU365038"/>
    </source>
</evidence>
<feature type="region of interest" description="Disordered" evidence="16">
    <location>
        <begin position="1"/>
        <end position="27"/>
    </location>
</feature>
<evidence type="ECO:0000256" key="4">
    <source>
        <dbReference type="ARBA" id="ARBA00005555"/>
    </source>
</evidence>
<name>A0AAV5RG54_STABA</name>
<reference evidence="18 19" key="1">
    <citation type="journal article" date="2023" name="Elife">
        <title>Identification of key yeast species and microbe-microbe interactions impacting larval growth of Drosophila in the wild.</title>
        <authorList>
            <person name="Mure A."/>
            <person name="Sugiura Y."/>
            <person name="Maeda R."/>
            <person name="Honda K."/>
            <person name="Sakurai N."/>
            <person name="Takahashi Y."/>
            <person name="Watada M."/>
            <person name="Katoh T."/>
            <person name="Gotoh A."/>
            <person name="Gotoh Y."/>
            <person name="Taniguchi I."/>
            <person name="Nakamura K."/>
            <person name="Hayashi T."/>
            <person name="Katayama T."/>
            <person name="Uemura T."/>
            <person name="Hattori Y."/>
        </authorList>
    </citation>
    <scope>NUCLEOTIDE SEQUENCE [LARGE SCALE GENOMIC DNA]</scope>
    <source>
        <strain evidence="18 19">SB-73</strain>
    </source>
</reference>
<dbReference type="CDD" id="cd16499">
    <property type="entry name" value="RING-HC_Bre1-like"/>
    <property type="match status" value="1"/>
</dbReference>
<comment type="catalytic activity">
    <reaction evidence="1 14">
        <text>S-ubiquitinyl-[E2 ubiquitin-conjugating enzyme]-L-cysteine + [acceptor protein]-L-lysine = [E2 ubiquitin-conjugating enzyme]-L-cysteine + N(6)-ubiquitinyl-[acceptor protein]-L-lysine.</text>
        <dbReference type="EC" id="2.3.2.27"/>
    </reaction>
</comment>
<dbReference type="GO" id="GO:0061630">
    <property type="term" value="F:ubiquitin protein ligase activity"/>
    <property type="evidence" value="ECO:0007669"/>
    <property type="project" value="UniProtKB-EC"/>
</dbReference>
<evidence type="ECO:0000256" key="15">
    <source>
        <dbReference type="SAM" id="Coils"/>
    </source>
</evidence>
<comment type="similarity">
    <text evidence="4 14">Belongs to the BRE1 family.</text>
</comment>
<dbReference type="PROSITE" id="PS00518">
    <property type="entry name" value="ZF_RING_1"/>
    <property type="match status" value="1"/>
</dbReference>
<dbReference type="InterPro" id="IPR013083">
    <property type="entry name" value="Znf_RING/FYVE/PHD"/>
</dbReference>
<proteinExistence type="inferred from homology"/>
<comment type="subcellular location">
    <subcellularLocation>
        <location evidence="2 14">Nucleus</location>
    </subcellularLocation>
</comment>
<dbReference type="PANTHER" id="PTHR23163">
    <property type="entry name" value="RING FINGER PROTEIN-RELATED"/>
    <property type="match status" value="1"/>
</dbReference>
<dbReference type="Proteomes" id="UP001362899">
    <property type="component" value="Unassembled WGS sequence"/>
</dbReference>
<keyword evidence="10 14" id="KW-0156">Chromatin regulator</keyword>
<evidence type="ECO:0000256" key="9">
    <source>
        <dbReference type="ARBA" id="ARBA00022833"/>
    </source>
</evidence>
<comment type="caution">
    <text evidence="18">The sequence shown here is derived from an EMBL/GenBank/DDBJ whole genome shotgun (WGS) entry which is preliminary data.</text>
</comment>
<evidence type="ECO:0000313" key="19">
    <source>
        <dbReference type="Proteomes" id="UP001362899"/>
    </source>
</evidence>
<feature type="coiled-coil region" evidence="15">
    <location>
        <begin position="427"/>
        <end position="489"/>
    </location>
</feature>
<evidence type="ECO:0000259" key="17">
    <source>
        <dbReference type="PROSITE" id="PS50089"/>
    </source>
</evidence>
<evidence type="ECO:0000256" key="7">
    <source>
        <dbReference type="ARBA" id="ARBA00022771"/>
    </source>
</evidence>
<evidence type="ECO:0000256" key="11">
    <source>
        <dbReference type="ARBA" id="ARBA00023054"/>
    </source>
</evidence>
<accession>A0AAV5RG54</accession>
<organism evidence="18 19">
    <name type="scientific">Starmerella bacillaris</name>
    <name type="common">Yeast</name>
    <name type="synonym">Candida zemplinina</name>
    <dbReference type="NCBI Taxonomy" id="1247836"/>
    <lineage>
        <taxon>Eukaryota</taxon>
        <taxon>Fungi</taxon>
        <taxon>Dikarya</taxon>
        <taxon>Ascomycota</taxon>
        <taxon>Saccharomycotina</taxon>
        <taxon>Dipodascomycetes</taxon>
        <taxon>Dipodascales</taxon>
        <taxon>Trichomonascaceae</taxon>
        <taxon>Starmerella</taxon>
    </lineage>
</organism>
<sequence>MEKRKSEAEEPESKRVSLSSEGPLTADDVELFQKEAIYRQMNSYKRERDELVQQLDALNKGDDDVKEEFKNLTAKYVEACKKLDRMESATVQRVNLVDRTNNSENGDSPEVKNEQDAGATGSSSPEADKKSVDDSDSAKIKAANEKALKDAESEIKVLKDEINVITLEREKLTKRISELDEKLASNPISVNILEDKLKLSNSRTAQLGAQIDNLHKQIDEFKGGRADYEFKVRSSLEEKLHSLEKKWTAADADAKRLRQERDELLDQMNIQKAETAAKKNEIGKLKELIELDASNANATNTNTKAEESKVETNTNATIPEDFEELKKFSTTLVRQKNALAEEISQLEIGFVNAKNKAKQALKEASESEQKMGVLNATKLRTDHKYFEAMRQKDLISSDLANCKRQLALSAQLLNDKKAIEQKLVTQLSSIQKQMVQCEQKVRDKQKECEKSSSQVRDIENMLNQSKASLSNLRRQLEETEKSKFELESRKRDSDIEIEKLKSQLDTQAKFAVSGSSSEIQEQIESLRSIAMCPVCQKNWKDTAISTCGHTLCNECVKSRLAARMRSCPMCNTHFSSADVLAIHL</sequence>
<protein>
    <recommendedName>
        <fullName evidence="14">E3 ubiquitin protein ligase</fullName>
        <ecNumber evidence="14">2.3.2.27</ecNumber>
    </recommendedName>
</protein>
<dbReference type="InterPro" id="IPR001841">
    <property type="entry name" value="Znf_RING"/>
</dbReference>
<evidence type="ECO:0000256" key="3">
    <source>
        <dbReference type="ARBA" id="ARBA00004906"/>
    </source>
</evidence>
<feature type="compositionally biased region" description="Basic and acidic residues" evidence="16">
    <location>
        <begin position="1"/>
        <end position="15"/>
    </location>
</feature>
<keyword evidence="19" id="KW-1185">Reference proteome</keyword>